<evidence type="ECO:0000259" key="11">
    <source>
        <dbReference type="PROSITE" id="PS51866"/>
    </source>
</evidence>
<keyword evidence="4" id="KW-0997">Cell inner membrane</keyword>
<gene>
    <name evidence="12" type="ORF">SAMN07250955_11831</name>
</gene>
<evidence type="ECO:0000256" key="4">
    <source>
        <dbReference type="ARBA" id="ARBA00022519"/>
    </source>
</evidence>
<evidence type="ECO:0000256" key="5">
    <source>
        <dbReference type="ARBA" id="ARBA00022741"/>
    </source>
</evidence>
<dbReference type="InterPro" id="IPR011868">
    <property type="entry name" value="ModC_ABC_ATP-bd"/>
</dbReference>
<dbReference type="RefSeq" id="WP_088562850.1">
    <property type="nucleotide sequence ID" value="NZ_FYEH01000018.1"/>
</dbReference>
<protein>
    <submittedName>
        <fullName evidence="12">Molybdate transport system ATP-binding protein</fullName>
    </submittedName>
</protein>
<dbReference type="InterPro" id="IPR008995">
    <property type="entry name" value="Mo/tungstate-bd_C_term_dom"/>
</dbReference>
<dbReference type="SUPFAM" id="SSF50331">
    <property type="entry name" value="MOP-like"/>
    <property type="match status" value="1"/>
</dbReference>
<evidence type="ECO:0000256" key="3">
    <source>
        <dbReference type="ARBA" id="ARBA00022505"/>
    </source>
</evidence>
<reference evidence="12 13" key="1">
    <citation type="submission" date="2017-06" db="EMBL/GenBank/DDBJ databases">
        <authorList>
            <person name="Kim H.J."/>
            <person name="Triplett B.A."/>
        </authorList>
    </citation>
    <scope>NUCLEOTIDE SEQUENCE [LARGE SCALE GENOMIC DNA]</scope>
    <source>
        <strain evidence="12 13">B29T1</strain>
    </source>
</reference>
<keyword evidence="8" id="KW-0472">Membrane</keyword>
<keyword evidence="3 9" id="KW-0500">Molybdenum</keyword>
<dbReference type="PANTHER" id="PTHR43514">
    <property type="entry name" value="ABC TRANSPORTER I FAMILY MEMBER 10"/>
    <property type="match status" value="1"/>
</dbReference>
<dbReference type="SUPFAM" id="SSF52540">
    <property type="entry name" value="P-loop containing nucleoside triphosphate hydrolases"/>
    <property type="match status" value="1"/>
</dbReference>
<feature type="domain" description="Mop" evidence="11">
    <location>
        <begin position="294"/>
        <end position="360"/>
    </location>
</feature>
<keyword evidence="1" id="KW-0813">Transport</keyword>
<evidence type="ECO:0000313" key="13">
    <source>
        <dbReference type="Proteomes" id="UP000197065"/>
    </source>
</evidence>
<dbReference type="Pfam" id="PF00005">
    <property type="entry name" value="ABC_tran"/>
    <property type="match status" value="1"/>
</dbReference>
<dbReference type="GO" id="GO:0005524">
    <property type="term" value="F:ATP binding"/>
    <property type="evidence" value="ECO:0007669"/>
    <property type="project" value="UniProtKB-KW"/>
</dbReference>
<name>A0A212RZG0_9PROT</name>
<sequence>MSALEVNLDHTQGAFTLEVSFAAPDGVTALFGPSGSGKTTLVSLIAGLRQPRHGRIVVGEAVLLDTAKRFHLPPHRRRIGYVFQDARLFPHMTVRQNLHYGRDLAPADAVHQDESAIIELLGIGHLLDRRPAALSGGETQRVAIGRALLSAPRLLLMDEPLASLDQPRRLEILPYLERLCREARLPIVYVTHDVDEVVRLADTLVLLNQGRVLSCAPVETVLGDPALQRLTGRHEVSALLRASVQGPPEDGVQRLAHPAGMMHLPVANGLRVGASERLHVKARDVALATGSVRGLSIRNRLTCRIVRIEPQAGVDVLIELDAAGQRLASLITKEALVDLALAPGQQVVALIKAMTLARASDR</sequence>
<dbReference type="InterPro" id="IPR005116">
    <property type="entry name" value="Transp-assoc_OB_typ1"/>
</dbReference>
<dbReference type="Proteomes" id="UP000197065">
    <property type="component" value="Unassembled WGS sequence"/>
</dbReference>
<feature type="domain" description="ABC transporter" evidence="10">
    <location>
        <begin position="1"/>
        <end position="234"/>
    </location>
</feature>
<dbReference type="GO" id="GO:0015098">
    <property type="term" value="F:molybdate ion transmembrane transporter activity"/>
    <property type="evidence" value="ECO:0007669"/>
    <property type="project" value="InterPro"/>
</dbReference>
<dbReference type="GO" id="GO:0016887">
    <property type="term" value="F:ATP hydrolysis activity"/>
    <property type="evidence" value="ECO:0007669"/>
    <property type="project" value="InterPro"/>
</dbReference>
<keyword evidence="2" id="KW-1003">Cell membrane</keyword>
<dbReference type="InterPro" id="IPR050334">
    <property type="entry name" value="Molybdenum_import_ModC"/>
</dbReference>
<dbReference type="InterPro" id="IPR004606">
    <property type="entry name" value="Mop_domain"/>
</dbReference>
<dbReference type="SMART" id="SM00382">
    <property type="entry name" value="AAA"/>
    <property type="match status" value="1"/>
</dbReference>
<dbReference type="PANTHER" id="PTHR43514:SF4">
    <property type="entry name" value="ABC TRANSPORTER I FAMILY MEMBER 10"/>
    <property type="match status" value="1"/>
</dbReference>
<dbReference type="PROSITE" id="PS50893">
    <property type="entry name" value="ABC_TRANSPORTER_2"/>
    <property type="match status" value="1"/>
</dbReference>
<dbReference type="Gene3D" id="2.40.50.100">
    <property type="match status" value="1"/>
</dbReference>
<proteinExistence type="predicted"/>
<accession>A0A212RZG0</accession>
<dbReference type="InterPro" id="IPR003439">
    <property type="entry name" value="ABC_transporter-like_ATP-bd"/>
</dbReference>
<dbReference type="GO" id="GO:0140359">
    <property type="term" value="F:ABC-type transporter activity"/>
    <property type="evidence" value="ECO:0007669"/>
    <property type="project" value="InterPro"/>
</dbReference>
<keyword evidence="13" id="KW-1185">Reference proteome</keyword>
<dbReference type="OrthoDB" id="9802264at2"/>
<dbReference type="NCBIfam" id="TIGR02142">
    <property type="entry name" value="modC_ABC"/>
    <property type="match status" value="1"/>
</dbReference>
<evidence type="ECO:0000313" key="12">
    <source>
        <dbReference type="EMBL" id="SNB78281.1"/>
    </source>
</evidence>
<dbReference type="GO" id="GO:0016020">
    <property type="term" value="C:membrane"/>
    <property type="evidence" value="ECO:0007669"/>
    <property type="project" value="InterPro"/>
</dbReference>
<evidence type="ECO:0000256" key="1">
    <source>
        <dbReference type="ARBA" id="ARBA00022448"/>
    </source>
</evidence>
<keyword evidence="6 12" id="KW-0067">ATP-binding</keyword>
<dbReference type="Gene3D" id="3.40.50.300">
    <property type="entry name" value="P-loop containing nucleotide triphosphate hydrolases"/>
    <property type="match status" value="1"/>
</dbReference>
<evidence type="ECO:0000256" key="8">
    <source>
        <dbReference type="ARBA" id="ARBA00023136"/>
    </source>
</evidence>
<organism evidence="12 13">
    <name type="scientific">Arboricoccus pini</name>
    <dbReference type="NCBI Taxonomy" id="1963835"/>
    <lineage>
        <taxon>Bacteria</taxon>
        <taxon>Pseudomonadati</taxon>
        <taxon>Pseudomonadota</taxon>
        <taxon>Alphaproteobacteria</taxon>
        <taxon>Geminicoccales</taxon>
        <taxon>Geminicoccaceae</taxon>
        <taxon>Arboricoccus</taxon>
    </lineage>
</organism>
<dbReference type="AlphaFoldDB" id="A0A212RZG0"/>
<keyword evidence="5" id="KW-0547">Nucleotide-binding</keyword>
<dbReference type="Pfam" id="PF03459">
    <property type="entry name" value="TOBE"/>
    <property type="match status" value="1"/>
</dbReference>
<evidence type="ECO:0000256" key="2">
    <source>
        <dbReference type="ARBA" id="ARBA00022475"/>
    </source>
</evidence>
<evidence type="ECO:0000259" key="10">
    <source>
        <dbReference type="PROSITE" id="PS50893"/>
    </source>
</evidence>
<dbReference type="InterPro" id="IPR003593">
    <property type="entry name" value="AAA+_ATPase"/>
</dbReference>
<dbReference type="EMBL" id="FYEH01000018">
    <property type="protein sequence ID" value="SNB78281.1"/>
    <property type="molecule type" value="Genomic_DNA"/>
</dbReference>
<dbReference type="PROSITE" id="PS51866">
    <property type="entry name" value="MOP"/>
    <property type="match status" value="1"/>
</dbReference>
<keyword evidence="7" id="KW-1278">Translocase</keyword>
<evidence type="ECO:0000256" key="9">
    <source>
        <dbReference type="PROSITE-ProRule" id="PRU01213"/>
    </source>
</evidence>
<dbReference type="InterPro" id="IPR027417">
    <property type="entry name" value="P-loop_NTPase"/>
</dbReference>
<evidence type="ECO:0000256" key="6">
    <source>
        <dbReference type="ARBA" id="ARBA00022840"/>
    </source>
</evidence>
<evidence type="ECO:0000256" key="7">
    <source>
        <dbReference type="ARBA" id="ARBA00022967"/>
    </source>
</evidence>